<accession>A0ABR3EYP3</accession>
<evidence type="ECO:0000256" key="1">
    <source>
        <dbReference type="SAM" id="MobiDB-lite"/>
    </source>
</evidence>
<feature type="region of interest" description="Disordered" evidence="1">
    <location>
        <begin position="158"/>
        <end position="200"/>
    </location>
</feature>
<gene>
    <name evidence="2" type="ORF">V5O48_013937</name>
</gene>
<dbReference type="EMBL" id="JBAHYK010001426">
    <property type="protein sequence ID" value="KAL0568052.1"/>
    <property type="molecule type" value="Genomic_DNA"/>
</dbReference>
<name>A0ABR3EYP3_9AGAR</name>
<keyword evidence="3" id="KW-1185">Reference proteome</keyword>
<protein>
    <submittedName>
        <fullName evidence="2">Uncharacterized protein</fullName>
    </submittedName>
</protein>
<evidence type="ECO:0000313" key="2">
    <source>
        <dbReference type="EMBL" id="KAL0568052.1"/>
    </source>
</evidence>
<sequence>MKKIEQLRRVSPHLAQCAEDWLQFQGARRDTDALAHALRLKEYPGRGRTHIVVKKMAYEPKEKNVLDRFKAVAAGVFRIEDITDDLDRLMNFNPGESKDMIKEMLDDSGTEEGDSQSPHLIAMFLEDPRLAQLGIAGNISGLRLQNMKPISDWRSLMNRKGGPPAPLRLASGAKDAEYDAPSRPLRDETAVDSDHEVENSDHQRVIQDTWLLPLLQELFGVHQNAN</sequence>
<dbReference type="Proteomes" id="UP001465976">
    <property type="component" value="Unassembled WGS sequence"/>
</dbReference>
<evidence type="ECO:0000313" key="3">
    <source>
        <dbReference type="Proteomes" id="UP001465976"/>
    </source>
</evidence>
<organism evidence="2 3">
    <name type="scientific">Marasmius crinis-equi</name>
    <dbReference type="NCBI Taxonomy" id="585013"/>
    <lineage>
        <taxon>Eukaryota</taxon>
        <taxon>Fungi</taxon>
        <taxon>Dikarya</taxon>
        <taxon>Basidiomycota</taxon>
        <taxon>Agaricomycotina</taxon>
        <taxon>Agaricomycetes</taxon>
        <taxon>Agaricomycetidae</taxon>
        <taxon>Agaricales</taxon>
        <taxon>Marasmiineae</taxon>
        <taxon>Marasmiaceae</taxon>
        <taxon>Marasmius</taxon>
    </lineage>
</organism>
<reference evidence="2 3" key="1">
    <citation type="submission" date="2024-02" db="EMBL/GenBank/DDBJ databases">
        <title>A draft genome for the cacao thread blight pathogen Marasmius crinis-equi.</title>
        <authorList>
            <person name="Cohen S.P."/>
            <person name="Baruah I.K."/>
            <person name="Amoako-Attah I."/>
            <person name="Bukari Y."/>
            <person name="Meinhardt L.W."/>
            <person name="Bailey B.A."/>
        </authorList>
    </citation>
    <scope>NUCLEOTIDE SEQUENCE [LARGE SCALE GENOMIC DNA]</scope>
    <source>
        <strain evidence="2 3">GH-76</strain>
    </source>
</reference>
<comment type="caution">
    <text evidence="2">The sequence shown here is derived from an EMBL/GenBank/DDBJ whole genome shotgun (WGS) entry which is preliminary data.</text>
</comment>
<feature type="compositionally biased region" description="Basic and acidic residues" evidence="1">
    <location>
        <begin position="184"/>
        <end position="200"/>
    </location>
</feature>
<proteinExistence type="predicted"/>